<keyword evidence="3" id="KW-1185">Reference proteome</keyword>
<proteinExistence type="predicted"/>
<dbReference type="RefSeq" id="WP_372121869.1">
    <property type="nucleotide sequence ID" value="NZ_JBFSSG010000001.1"/>
</dbReference>
<keyword evidence="1" id="KW-0175">Coiled coil</keyword>
<dbReference type="InterPro" id="IPR010927">
    <property type="entry name" value="T4SS_TraH"/>
</dbReference>
<accession>A0ABV4MR61</accession>
<dbReference type="Proteomes" id="UP001570071">
    <property type="component" value="Unassembled WGS sequence"/>
</dbReference>
<feature type="coiled-coil region" evidence="1">
    <location>
        <begin position="402"/>
        <end position="439"/>
    </location>
</feature>
<evidence type="ECO:0000256" key="1">
    <source>
        <dbReference type="SAM" id="Coils"/>
    </source>
</evidence>
<name>A0ABV4MR61_9VIBR</name>
<gene>
    <name evidence="2" type="ORF">AB6D66_01020</name>
</gene>
<dbReference type="EMBL" id="JBFSSG010000001">
    <property type="protein sequence ID" value="MEZ8719628.1"/>
    <property type="molecule type" value="Genomic_DNA"/>
</dbReference>
<organism evidence="2 3">
    <name type="scientific">Vibrio pomeroyi</name>
    <dbReference type="NCBI Taxonomy" id="198832"/>
    <lineage>
        <taxon>Bacteria</taxon>
        <taxon>Pseudomonadati</taxon>
        <taxon>Pseudomonadota</taxon>
        <taxon>Gammaproteobacteria</taxon>
        <taxon>Vibrionales</taxon>
        <taxon>Vibrionaceae</taxon>
        <taxon>Vibrio</taxon>
    </lineage>
</organism>
<protein>
    <submittedName>
        <fullName evidence="2">Conjugal transfer protein TraH</fullName>
    </submittedName>
</protein>
<sequence>MSLALPSQSIAGDPLKEIFGMMTTGTGSQVFESQKRNGVAFGTFSARFSMYKPKVINFQAPELNAGCGGIDFFGGSISLLKKEELVQMGRSIAAGAAVYAFNLAIESICPSCSQAMAWLQDKLDKFNDLVSTSCQDVVNGLSEAKVGADAANQLKETVNVGGWHQELESFADTKVDIASSWGELFGNRSATGDPNDVEANGLMGNLMWASLGEAKVQQWDFATGWDKDQVQELLMSLTGTLIVTIDSSENLTTTPRGKTISAMDLVYAEAGTKLKLIKCDPTEPKKDSRLPCTKTLNGSATEVSWEGLYPKIMKLLMGDGSETGIAKRILAKQDLTRSQQDFVENASVPLMNMLFYLGKDPEAQKNVANMIAHQMANKSIDALLQNLYQILKAAELSSTASSKSSKKQIDFLNKSISSLEKESDEIRELQAKQVKDANEIMNTYEKLLKGVKQMSALGI</sequence>
<reference evidence="2 3" key="1">
    <citation type="journal article" date="2024" name="ISME J.">
        <title>Tailless and filamentous prophages are predominant in marine Vibrio.</title>
        <authorList>
            <person name="Steensen K."/>
            <person name="Seneca J."/>
            <person name="Bartlau N."/>
            <person name="Yu X.A."/>
            <person name="Hussain F.A."/>
            <person name="Polz M.F."/>
        </authorList>
    </citation>
    <scope>NUCLEOTIDE SEQUENCE [LARGE SCALE GENOMIC DNA]</scope>
    <source>
        <strain evidence="2 3">10N.239.312.F12</strain>
    </source>
</reference>
<dbReference type="Pfam" id="PF06122">
    <property type="entry name" value="TraH"/>
    <property type="match status" value="1"/>
</dbReference>
<comment type="caution">
    <text evidence="2">The sequence shown here is derived from an EMBL/GenBank/DDBJ whole genome shotgun (WGS) entry which is preliminary data.</text>
</comment>
<evidence type="ECO:0000313" key="2">
    <source>
        <dbReference type="EMBL" id="MEZ8719628.1"/>
    </source>
</evidence>
<evidence type="ECO:0000313" key="3">
    <source>
        <dbReference type="Proteomes" id="UP001570071"/>
    </source>
</evidence>